<feature type="domain" description="Tll0287-like" evidence="2">
    <location>
        <begin position="44"/>
        <end position="181"/>
    </location>
</feature>
<dbReference type="InterPro" id="IPR021796">
    <property type="entry name" value="Tll0287-like_dom"/>
</dbReference>
<name>A0A7M1S6F6_9BACT</name>
<gene>
    <name evidence="3" type="ORF">IMZ28_05545</name>
</gene>
<dbReference type="EMBL" id="CP063164">
    <property type="protein sequence ID" value="QOR62926.1"/>
    <property type="molecule type" value="Genomic_DNA"/>
</dbReference>
<sequence>MRLSAFLLSTVVLASVSMADDMSVKQEGIKYIKMLGGALKSELKRHMKNDPSGMEALAFCTGSAERITNEVNAKLPKYATVRRTSLKVRNNKVNTPDATDRKVMEAFAAAIKEKQLDNKSIKVIEEGDVTRVYKPLVTGKVCLKCHGNTLDPKIKDALKSAYPHDQAVGFKEGDLRGVIVAEIKKH</sequence>
<keyword evidence="1" id="KW-0732">Signal</keyword>
<evidence type="ECO:0000313" key="4">
    <source>
        <dbReference type="Proteomes" id="UP000595074"/>
    </source>
</evidence>
<evidence type="ECO:0000313" key="3">
    <source>
        <dbReference type="EMBL" id="QOR62926.1"/>
    </source>
</evidence>
<proteinExistence type="predicted"/>
<protein>
    <submittedName>
        <fullName evidence="3">DUF3365 domain-containing protein</fullName>
    </submittedName>
</protein>
<dbReference type="AlphaFoldDB" id="A0A7M1S6F6"/>
<reference evidence="3 4" key="1">
    <citation type="submission" date="2020-10" db="EMBL/GenBank/DDBJ databases">
        <title>The genome of sulfurovum sp.</title>
        <authorList>
            <person name="Xie S."/>
            <person name="Shao Z."/>
            <person name="Jiang L."/>
        </authorList>
    </citation>
    <scope>NUCLEOTIDE SEQUENCE [LARGE SCALE GENOMIC DNA]</scope>
    <source>
        <strain evidence="3 4">ST-419</strain>
    </source>
</reference>
<dbReference type="Pfam" id="PF11845">
    <property type="entry name" value="Tll0287-like"/>
    <property type="match status" value="1"/>
</dbReference>
<keyword evidence="4" id="KW-1185">Reference proteome</keyword>
<feature type="chain" id="PRO_5029572138" evidence="1">
    <location>
        <begin position="20"/>
        <end position="186"/>
    </location>
</feature>
<evidence type="ECO:0000259" key="2">
    <source>
        <dbReference type="Pfam" id="PF11845"/>
    </source>
</evidence>
<dbReference type="Proteomes" id="UP000595074">
    <property type="component" value="Chromosome"/>
</dbReference>
<evidence type="ECO:0000256" key="1">
    <source>
        <dbReference type="SAM" id="SignalP"/>
    </source>
</evidence>
<dbReference type="KEGG" id="sinu:IMZ28_05545"/>
<feature type="signal peptide" evidence="1">
    <location>
        <begin position="1"/>
        <end position="19"/>
    </location>
</feature>
<organism evidence="3 4">
    <name type="scientific">Sulfurovum indicum</name>
    <dbReference type="NCBI Taxonomy" id="2779528"/>
    <lineage>
        <taxon>Bacteria</taxon>
        <taxon>Pseudomonadati</taxon>
        <taxon>Campylobacterota</taxon>
        <taxon>Epsilonproteobacteria</taxon>
        <taxon>Campylobacterales</taxon>
        <taxon>Sulfurovaceae</taxon>
        <taxon>Sulfurovum</taxon>
    </lineage>
</organism>
<dbReference type="RefSeq" id="WP_197549743.1">
    <property type="nucleotide sequence ID" value="NZ_CP063164.1"/>
</dbReference>
<accession>A0A7M1S6F6</accession>